<evidence type="ECO:0000313" key="2">
    <source>
        <dbReference type="EMBL" id="CCJ71581.1"/>
    </source>
</evidence>
<dbReference type="Proteomes" id="UP000009340">
    <property type="component" value="Unassembled WGS sequence"/>
</dbReference>
<keyword evidence="1" id="KW-1133">Transmembrane helix</keyword>
<keyword evidence="1" id="KW-0812">Transmembrane</keyword>
<comment type="caution">
    <text evidence="2">The sequence shown here is derived from an EMBL/GenBank/DDBJ whole genome shotgun (WGS) entry which is preliminary data.</text>
</comment>
<accession>K7ZYI9</accession>
<dbReference type="AlphaFoldDB" id="K7ZYI9"/>
<organism evidence="2 3">
    <name type="scientific">Cronobacter condimenti 1330</name>
    <dbReference type="NCBI Taxonomy" id="1073999"/>
    <lineage>
        <taxon>Bacteria</taxon>
        <taxon>Pseudomonadati</taxon>
        <taxon>Pseudomonadota</taxon>
        <taxon>Gammaproteobacteria</taxon>
        <taxon>Enterobacterales</taxon>
        <taxon>Enterobacteriaceae</taxon>
        <taxon>Cronobacter</taxon>
    </lineage>
</organism>
<feature type="transmembrane region" description="Helical" evidence="1">
    <location>
        <begin position="12"/>
        <end position="30"/>
    </location>
</feature>
<keyword evidence="1" id="KW-0472">Membrane</keyword>
<dbReference type="EMBL" id="CAKW01000040">
    <property type="protein sequence ID" value="CCJ71581.1"/>
    <property type="molecule type" value="Genomic_DNA"/>
</dbReference>
<sequence>MAGVFAFWRLKVFCRLTFSIFCIILLKQAFPCQHDERFL</sequence>
<evidence type="ECO:0000313" key="3">
    <source>
        <dbReference type="Proteomes" id="UP000009340"/>
    </source>
</evidence>
<name>K7ZYI9_9ENTR</name>
<proteinExistence type="predicted"/>
<protein>
    <submittedName>
        <fullName evidence="2">Uncharacterized protein</fullName>
    </submittedName>
</protein>
<gene>
    <name evidence="2" type="ORF">BN137_921</name>
</gene>
<reference evidence="2" key="1">
    <citation type="submission" date="2012-07" db="EMBL/GenBank/DDBJ databases">
        <authorList>
            <person name="Cummings C."/>
        </authorList>
    </citation>
    <scope>NUCLEOTIDE SEQUENCE</scope>
    <source>
        <strain evidence="2">1330</strain>
    </source>
</reference>
<evidence type="ECO:0000256" key="1">
    <source>
        <dbReference type="SAM" id="Phobius"/>
    </source>
</evidence>